<dbReference type="Proteomes" id="UP000007879">
    <property type="component" value="Unassembled WGS sequence"/>
</dbReference>
<accession>A0A1X7V0K9</accession>
<dbReference type="EnsemblMetazoa" id="Aqu2.1.33558_001">
    <property type="protein sequence ID" value="Aqu2.1.33558_001"/>
    <property type="gene ID" value="Aqu2.1.33558"/>
</dbReference>
<keyword evidence="1" id="KW-0479">Metal-binding</keyword>
<protein>
    <recommendedName>
        <fullName evidence="5">3CxxC-type domain-containing protein</fullName>
    </recommendedName>
</protein>
<keyword evidence="3" id="KW-0862">Zinc</keyword>
<reference evidence="7" key="1">
    <citation type="journal article" date="2010" name="Nature">
        <title>The Amphimedon queenslandica genome and the evolution of animal complexity.</title>
        <authorList>
            <person name="Srivastava M."/>
            <person name="Simakov O."/>
            <person name="Chapman J."/>
            <person name="Fahey B."/>
            <person name="Gauthier M.E."/>
            <person name="Mitros T."/>
            <person name="Richards G.S."/>
            <person name="Conaco C."/>
            <person name="Dacre M."/>
            <person name="Hellsten U."/>
            <person name="Larroux C."/>
            <person name="Putnam N.H."/>
            <person name="Stanke M."/>
            <person name="Adamska M."/>
            <person name="Darling A."/>
            <person name="Degnan S.M."/>
            <person name="Oakley T.H."/>
            <person name="Plachetzki D.C."/>
            <person name="Zhai Y."/>
            <person name="Adamski M."/>
            <person name="Calcino A."/>
            <person name="Cummins S.F."/>
            <person name="Goodstein D.M."/>
            <person name="Harris C."/>
            <person name="Jackson D.J."/>
            <person name="Leys S.P."/>
            <person name="Shu S."/>
            <person name="Woodcroft B.J."/>
            <person name="Vervoort M."/>
            <person name="Kosik K.S."/>
            <person name="Manning G."/>
            <person name="Degnan B.M."/>
            <person name="Rokhsar D.S."/>
        </authorList>
    </citation>
    <scope>NUCLEOTIDE SEQUENCE [LARGE SCALE GENOMIC DNA]</scope>
</reference>
<proteinExistence type="predicted"/>
<feature type="domain" description="3CxxC-type" evidence="5">
    <location>
        <begin position="114"/>
        <end position="180"/>
    </location>
</feature>
<evidence type="ECO:0000256" key="4">
    <source>
        <dbReference type="SAM" id="MobiDB-lite"/>
    </source>
</evidence>
<evidence type="ECO:0000256" key="1">
    <source>
        <dbReference type="ARBA" id="ARBA00022723"/>
    </source>
</evidence>
<dbReference type="Pfam" id="PF17180">
    <property type="entry name" value="Zn_ribbon_3CxxC_2"/>
    <property type="match status" value="1"/>
</dbReference>
<reference evidence="6" key="2">
    <citation type="submission" date="2017-05" db="UniProtKB">
        <authorList>
            <consortium name="EnsemblMetazoa"/>
        </authorList>
    </citation>
    <scope>IDENTIFICATION</scope>
</reference>
<dbReference type="AlphaFoldDB" id="A0A1X7V0K9"/>
<dbReference type="InterPro" id="IPR027377">
    <property type="entry name" value="ZAR1/RTP1-5-like_Znf-3CxxC"/>
</dbReference>
<evidence type="ECO:0000313" key="7">
    <source>
        <dbReference type="Proteomes" id="UP000007879"/>
    </source>
</evidence>
<gene>
    <name evidence="6" type="primary">109581499</name>
</gene>
<keyword evidence="7" id="KW-1185">Reference proteome</keyword>
<dbReference type="KEGG" id="aqu:109581499"/>
<sequence>MPVMATPGGYSNPNDRPLLFIAKYKCEKCGHKWKVKKTSGGEKSCPIDSCHSYLPVSPYKMIPINKLVVYKCPKCLTEKREKRCEKEVREVPYCRVCSCNMELVSCKDIKVLKRKFGEFFCKKCLRGWKSGNAWEGKGQECKQCDRLVYPSTLRPLRPPQFTTERREPHDQSRCEMCKKLGENCKTLDSYAGNVASSDELPPEEDEDDLSVITDTSSALSSVRDRSFSPEDDLNDDNLSPGDGDLTPTEDDPGQDDIVTKAAEELAKLSFNNRKK</sequence>
<dbReference type="InParanoid" id="A0A1X7V0K9"/>
<dbReference type="SMART" id="SM01328">
    <property type="entry name" value="zf-3CxxC"/>
    <property type="match status" value="1"/>
</dbReference>
<dbReference type="InterPro" id="IPR033446">
    <property type="entry name" value="ZCCHC24_Znf-3CxxC"/>
</dbReference>
<evidence type="ECO:0000256" key="2">
    <source>
        <dbReference type="ARBA" id="ARBA00022771"/>
    </source>
</evidence>
<dbReference type="OrthoDB" id="10593334at2759"/>
<evidence type="ECO:0000313" key="6">
    <source>
        <dbReference type="EnsemblMetazoa" id="Aqu2.1.33558_001"/>
    </source>
</evidence>
<name>A0A1X7V0K9_AMPQE</name>
<evidence type="ECO:0000256" key="3">
    <source>
        <dbReference type="ARBA" id="ARBA00022833"/>
    </source>
</evidence>
<keyword evidence="2" id="KW-0863">Zinc-finger</keyword>
<dbReference type="GO" id="GO:0008270">
    <property type="term" value="F:zinc ion binding"/>
    <property type="evidence" value="ECO:0007669"/>
    <property type="project" value="UniProtKB-KW"/>
</dbReference>
<evidence type="ECO:0000259" key="5">
    <source>
        <dbReference type="SMART" id="SM01328"/>
    </source>
</evidence>
<organism evidence="6">
    <name type="scientific">Amphimedon queenslandica</name>
    <name type="common">Sponge</name>
    <dbReference type="NCBI Taxonomy" id="400682"/>
    <lineage>
        <taxon>Eukaryota</taxon>
        <taxon>Metazoa</taxon>
        <taxon>Porifera</taxon>
        <taxon>Demospongiae</taxon>
        <taxon>Heteroscleromorpha</taxon>
        <taxon>Haplosclerida</taxon>
        <taxon>Niphatidae</taxon>
        <taxon>Amphimedon</taxon>
    </lineage>
</organism>
<feature type="region of interest" description="Disordered" evidence="4">
    <location>
        <begin position="215"/>
        <end position="255"/>
    </location>
</feature>
<dbReference type="EnsemblMetazoa" id="XM_019995645.1">
    <property type="protein sequence ID" value="XP_019851204.1"/>
    <property type="gene ID" value="LOC109581499"/>
</dbReference>